<protein>
    <submittedName>
        <fullName evidence="1">Uncharacterized protein</fullName>
    </submittedName>
</protein>
<evidence type="ECO:0000313" key="1">
    <source>
        <dbReference type="EMBL" id="RAI96987.1"/>
    </source>
</evidence>
<keyword evidence="2" id="KW-1185">Reference proteome</keyword>
<sequence length="116" mass="13220">MLLTPTYILEKLGFKIPDGGLNISDEDELVFSIALEMMGQSINLDSIEDAEYRERFKVMSVHAQSPEQAEKFMKGDFKIANLRGTVKGIHHVLRKGHTIFPPDSICPKQLFCYYVK</sequence>
<evidence type="ECO:0000313" key="2">
    <source>
        <dbReference type="Proteomes" id="UP000249547"/>
    </source>
</evidence>
<dbReference type="OrthoDB" id="10008402at2"/>
<accession>A0A327PZQ2</accession>
<dbReference type="RefSeq" id="WP_111600556.1">
    <property type="nucleotide sequence ID" value="NZ_QLLL01000019.1"/>
</dbReference>
<gene>
    <name evidence="1" type="ORF">LX64_05187</name>
</gene>
<name>A0A327PZQ2_9BACT</name>
<dbReference type="Proteomes" id="UP000249547">
    <property type="component" value="Unassembled WGS sequence"/>
</dbReference>
<reference evidence="1 2" key="1">
    <citation type="submission" date="2018-06" db="EMBL/GenBank/DDBJ databases">
        <title>Genomic Encyclopedia of Archaeal and Bacterial Type Strains, Phase II (KMG-II): from individual species to whole genera.</title>
        <authorList>
            <person name="Goeker M."/>
        </authorList>
    </citation>
    <scope>NUCLEOTIDE SEQUENCE [LARGE SCALE GENOMIC DNA]</scope>
    <source>
        <strain evidence="1 2">DSM 23857</strain>
    </source>
</reference>
<dbReference type="AlphaFoldDB" id="A0A327PZQ2"/>
<comment type="caution">
    <text evidence="1">The sequence shown here is derived from an EMBL/GenBank/DDBJ whole genome shotgun (WGS) entry which is preliminary data.</text>
</comment>
<proteinExistence type="predicted"/>
<dbReference type="EMBL" id="QLLL01000019">
    <property type="protein sequence ID" value="RAI96987.1"/>
    <property type="molecule type" value="Genomic_DNA"/>
</dbReference>
<organism evidence="1 2">
    <name type="scientific">Chitinophaga skermanii</name>
    <dbReference type="NCBI Taxonomy" id="331697"/>
    <lineage>
        <taxon>Bacteria</taxon>
        <taxon>Pseudomonadati</taxon>
        <taxon>Bacteroidota</taxon>
        <taxon>Chitinophagia</taxon>
        <taxon>Chitinophagales</taxon>
        <taxon>Chitinophagaceae</taxon>
        <taxon>Chitinophaga</taxon>
    </lineage>
</organism>